<gene>
    <name evidence="1" type="ORF">MSG28_008682</name>
</gene>
<keyword evidence="2" id="KW-1185">Reference proteome</keyword>
<accession>A0ACC0J7L9</accession>
<comment type="caution">
    <text evidence="1">The sequence shown here is derived from an EMBL/GenBank/DDBJ whole genome shotgun (WGS) entry which is preliminary data.</text>
</comment>
<dbReference type="EMBL" id="CM046114">
    <property type="protein sequence ID" value="KAI8420100.1"/>
    <property type="molecule type" value="Genomic_DNA"/>
</dbReference>
<protein>
    <submittedName>
        <fullName evidence="1">Uncharacterized protein</fullName>
    </submittedName>
</protein>
<organism evidence="1 2">
    <name type="scientific">Choristoneura fumiferana</name>
    <name type="common">Spruce budworm moth</name>
    <name type="synonym">Archips fumiferana</name>
    <dbReference type="NCBI Taxonomy" id="7141"/>
    <lineage>
        <taxon>Eukaryota</taxon>
        <taxon>Metazoa</taxon>
        <taxon>Ecdysozoa</taxon>
        <taxon>Arthropoda</taxon>
        <taxon>Hexapoda</taxon>
        <taxon>Insecta</taxon>
        <taxon>Pterygota</taxon>
        <taxon>Neoptera</taxon>
        <taxon>Endopterygota</taxon>
        <taxon>Lepidoptera</taxon>
        <taxon>Glossata</taxon>
        <taxon>Ditrysia</taxon>
        <taxon>Tortricoidea</taxon>
        <taxon>Tortricidae</taxon>
        <taxon>Tortricinae</taxon>
        <taxon>Choristoneura</taxon>
    </lineage>
</organism>
<proteinExistence type="predicted"/>
<evidence type="ECO:0000313" key="1">
    <source>
        <dbReference type="EMBL" id="KAI8420100.1"/>
    </source>
</evidence>
<name>A0ACC0J7L9_CHOFU</name>
<dbReference type="Proteomes" id="UP001064048">
    <property type="component" value="Chromosome 14"/>
</dbReference>
<sequence length="294" mass="33440">MSMTNLNVEHSRRWEAVPEHINDPLALIYNEGQWTLYKVSPLNNLQYDRVKLKQYASKIRQALVCSVSAKSSLQYAVQFDPLPLKYSEDDADALRISVATTNSTKTKVAYTGILLAWGASSSLDEAVHLPYLLERGERKLGDTVKTCLQKIFDCNIKPFSFTQYQLLMFGFDFVESAPFRSTDAFVLSYTTPQADVKDKLDFKFEVGDIHIMWNGLKEEVDNISELISLMYQTLQSQIMHTIMFDVSVLDIYKITMPKAEVKSNGIVKMKTPEVVNSVLTVLNEITFNESMIES</sequence>
<evidence type="ECO:0000313" key="2">
    <source>
        <dbReference type="Proteomes" id="UP001064048"/>
    </source>
</evidence>
<reference evidence="1 2" key="1">
    <citation type="journal article" date="2022" name="Genome Biol. Evol.">
        <title>The Spruce Budworm Genome: Reconstructing the Evolutionary History of Antifreeze Proteins.</title>
        <authorList>
            <person name="Beliveau C."/>
            <person name="Gagne P."/>
            <person name="Picq S."/>
            <person name="Vernygora O."/>
            <person name="Keeling C.I."/>
            <person name="Pinkney K."/>
            <person name="Doucet D."/>
            <person name="Wen F."/>
            <person name="Johnston J.S."/>
            <person name="Maaroufi H."/>
            <person name="Boyle B."/>
            <person name="Laroche J."/>
            <person name="Dewar K."/>
            <person name="Juretic N."/>
            <person name="Blackburn G."/>
            <person name="Nisole A."/>
            <person name="Brunet B."/>
            <person name="Brandao M."/>
            <person name="Lumley L."/>
            <person name="Duan J."/>
            <person name="Quan G."/>
            <person name="Lucarotti C.J."/>
            <person name="Roe A.D."/>
            <person name="Sperling F.A.H."/>
            <person name="Levesque R.C."/>
            <person name="Cusson M."/>
        </authorList>
    </citation>
    <scope>NUCLEOTIDE SEQUENCE [LARGE SCALE GENOMIC DNA]</scope>
    <source>
        <strain evidence="1">Glfc:IPQL:Cfum</strain>
    </source>
</reference>